<dbReference type="EMBL" id="WHJC01000037">
    <property type="protein sequence ID" value="MPQ43058.1"/>
    <property type="molecule type" value="Genomic_DNA"/>
</dbReference>
<comment type="caution">
    <text evidence="2">The sequence shown here is derived from an EMBL/GenBank/DDBJ whole genome shotgun (WGS) entry which is preliminary data.</text>
</comment>
<evidence type="ECO:0000256" key="1">
    <source>
        <dbReference type="SAM" id="Phobius"/>
    </source>
</evidence>
<feature type="transmembrane region" description="Helical" evidence="1">
    <location>
        <begin position="58"/>
        <end position="76"/>
    </location>
</feature>
<feature type="transmembrane region" description="Helical" evidence="1">
    <location>
        <begin position="341"/>
        <end position="362"/>
    </location>
</feature>
<evidence type="ECO:0008006" key="4">
    <source>
        <dbReference type="Google" id="ProtNLM"/>
    </source>
</evidence>
<dbReference type="RefSeq" id="WP_152888230.1">
    <property type="nucleotide sequence ID" value="NZ_WHJC01000037.1"/>
</dbReference>
<dbReference type="AlphaFoldDB" id="A0A6I1MKU0"/>
<organism evidence="2 3">
    <name type="scientific">Clostridium tarantellae</name>
    <dbReference type="NCBI Taxonomy" id="39493"/>
    <lineage>
        <taxon>Bacteria</taxon>
        <taxon>Bacillati</taxon>
        <taxon>Bacillota</taxon>
        <taxon>Clostridia</taxon>
        <taxon>Eubacteriales</taxon>
        <taxon>Clostridiaceae</taxon>
        <taxon>Clostridium</taxon>
    </lineage>
</organism>
<feature type="transmembrane region" description="Helical" evidence="1">
    <location>
        <begin position="255"/>
        <end position="274"/>
    </location>
</feature>
<feature type="transmembrane region" description="Helical" evidence="1">
    <location>
        <begin position="374"/>
        <end position="396"/>
    </location>
</feature>
<keyword evidence="1" id="KW-1133">Transmembrane helix</keyword>
<feature type="transmembrane region" description="Helical" evidence="1">
    <location>
        <begin position="32"/>
        <end position="51"/>
    </location>
</feature>
<dbReference type="OrthoDB" id="5787206at2"/>
<keyword evidence="3" id="KW-1185">Reference proteome</keyword>
<keyword evidence="1" id="KW-0812">Transmembrane</keyword>
<keyword evidence="1" id="KW-0472">Membrane</keyword>
<feature type="transmembrane region" description="Helical" evidence="1">
    <location>
        <begin position="134"/>
        <end position="151"/>
    </location>
</feature>
<gene>
    <name evidence="2" type="ORF">GBZ86_04700</name>
</gene>
<feature type="transmembrane region" description="Helical" evidence="1">
    <location>
        <begin position="163"/>
        <end position="182"/>
    </location>
</feature>
<name>A0A6I1MKU0_9CLOT</name>
<feature type="transmembrane region" description="Helical" evidence="1">
    <location>
        <begin position="217"/>
        <end position="243"/>
    </location>
</feature>
<proteinExistence type="predicted"/>
<reference evidence="2 3" key="1">
    <citation type="submission" date="2019-10" db="EMBL/GenBank/DDBJ databases">
        <title>The Genome Sequence of Clostridium tarantellae Isolated from Fish Brain.</title>
        <authorList>
            <person name="Bano L."/>
            <person name="Kiel M."/>
            <person name="Sales G."/>
            <person name="Doxey A.C."/>
            <person name="Mansfield M.J."/>
            <person name="Schiavone M."/>
            <person name="Rossetto O."/>
            <person name="Pirazzini M."/>
            <person name="Dobrindt U."/>
            <person name="Montecucco C."/>
        </authorList>
    </citation>
    <scope>NUCLEOTIDE SEQUENCE [LARGE SCALE GENOMIC DNA]</scope>
    <source>
        <strain evidence="2 3">DSM 3997</strain>
    </source>
</reference>
<evidence type="ECO:0000313" key="2">
    <source>
        <dbReference type="EMBL" id="MPQ43058.1"/>
    </source>
</evidence>
<protein>
    <recommendedName>
        <fullName evidence="4">Glycosyltransferase RgtA/B/C/D-like domain-containing protein</fullName>
    </recommendedName>
</protein>
<sequence length="446" mass="52579">MIKKILKILVYFIIFILFIYGVSTIIKLKFTTVMISIILIGIFFYLNFNFIKNNKLKSLFCSLFFIKLMLLIYDIANKNLPMTSGDFQVYHMFSNDIISRTNSIWEVLSLSSGTDLYLKFNALLYILLENNYNVPYLFTFIFSLILTIYLYKTAFLITKNEKASSAIVILWMITPMEIIYSITYLKEVYIQMFFIISLYKIIEYIQKGKKISAILALIFSIIPTLSHSGMIGIVGIYILIIAFYNYKERKLKFRIKAVIALVLISTFILVTPLGEKMTTKFKNINDAEDMIEQTQNVEGNTAYIINTPENRKDLLLQTPYRFLMFAISPLPWQIISLETTIAWILDGLLQYFIFIFYLLYFIKYRPKNEEERIYKYLSIAIFLVTYLIFAWGTSAYGTAMRHRLKIYPMTLIFMYEYWKKIKYEFKKEKGIKGYEKAVNKCNSAYL</sequence>
<feature type="transmembrane region" description="Helical" evidence="1">
    <location>
        <begin position="9"/>
        <end position="26"/>
    </location>
</feature>
<evidence type="ECO:0000313" key="3">
    <source>
        <dbReference type="Proteomes" id="UP000430345"/>
    </source>
</evidence>
<dbReference type="Proteomes" id="UP000430345">
    <property type="component" value="Unassembled WGS sequence"/>
</dbReference>
<accession>A0A6I1MKU0</accession>